<keyword evidence="6" id="KW-0234">DNA repair</keyword>
<comment type="subcellular location">
    <subcellularLocation>
        <location evidence="6">Cytoplasm</location>
    </subcellularLocation>
</comment>
<name>A0A8J7RKV1_9BACT</name>
<evidence type="ECO:0000256" key="5">
    <source>
        <dbReference type="ARBA" id="ARBA00023125"/>
    </source>
</evidence>
<comment type="function">
    <text evidence="6">The RecF protein is involved in DNA metabolism; it is required for DNA replication and normal SOS inducibility. RecF binds preferentially to single-stranded, linear DNA. It also seems to bind ATP.</text>
</comment>
<dbReference type="Gene3D" id="1.20.1050.90">
    <property type="entry name" value="RecF/RecN/SMC, N-terminal domain"/>
    <property type="match status" value="1"/>
</dbReference>
<reference evidence="8" key="1">
    <citation type="submission" date="2021-02" db="EMBL/GenBank/DDBJ databases">
        <title>Natronogracilivirga saccharolytica gen. nov. sp. nov. a new anaerobic, haloalkiliphilic carbohydrate-fermenting bacterium from soda lake and proposing of Cyclonatronumiaceae fam. nov. in the phylum Balneolaeota.</title>
        <authorList>
            <person name="Zhilina T.N."/>
            <person name="Sorokin D.Y."/>
            <person name="Zavarzina D.G."/>
            <person name="Toshchakov S.V."/>
            <person name="Kublanov I.V."/>
        </authorList>
    </citation>
    <scope>NUCLEOTIDE SEQUENCE</scope>
    <source>
        <strain evidence="8">Z-1702</strain>
    </source>
</reference>
<keyword evidence="4 6" id="KW-0067">ATP-binding</keyword>
<dbReference type="HAMAP" id="MF_00365">
    <property type="entry name" value="RecF"/>
    <property type="match status" value="1"/>
</dbReference>
<keyword evidence="9" id="KW-1185">Reference proteome</keyword>
<dbReference type="GO" id="GO:0005524">
    <property type="term" value="F:ATP binding"/>
    <property type="evidence" value="ECO:0007669"/>
    <property type="project" value="UniProtKB-UniRule"/>
</dbReference>
<dbReference type="InterPro" id="IPR042174">
    <property type="entry name" value="RecF_2"/>
</dbReference>
<dbReference type="GO" id="GO:0009432">
    <property type="term" value="P:SOS response"/>
    <property type="evidence" value="ECO:0007669"/>
    <property type="project" value="UniProtKB-UniRule"/>
</dbReference>
<dbReference type="GO" id="GO:0006260">
    <property type="term" value="P:DNA replication"/>
    <property type="evidence" value="ECO:0007669"/>
    <property type="project" value="UniProtKB-UniRule"/>
</dbReference>
<feature type="domain" description="RecF/RecN/SMC N-terminal" evidence="7">
    <location>
        <begin position="6"/>
        <end position="354"/>
    </location>
</feature>
<evidence type="ECO:0000256" key="2">
    <source>
        <dbReference type="ARBA" id="ARBA00022705"/>
    </source>
</evidence>
<dbReference type="SUPFAM" id="SSF52540">
    <property type="entry name" value="P-loop containing nucleoside triphosphate hydrolases"/>
    <property type="match status" value="1"/>
</dbReference>
<sequence length="381" mass="43566">MISITLSLTNFRNHHQTVVEWGDHVNIITGPNGAGKTNLIDALHYLCMGRSFTSSSDQYVVRQGAASFLIKGLFRGNIRSQFEIACAYSRGEGKKLFVNDSPLERHADLIGRVPVVLVSQNDRKLTGEGPAERRSFLDALISQTSPAYLDDLIRYRRIVRQRNRLLFEHSMDRGYLNVLLEPWNRQLVETGARIISGRNKMVSKFCKYLKFAHEQLAGSGLEPAISYKTFCSDQQSFLSLNNEEIADAYRSELDEAYERELDRRQTVIGPHRDDLVFFLDDMELRKFGSQGQHRIFALALKMAQLYFYRDELEDLPVFLLDDVFGDLDPSRTDTVMNMLLQHNGQSFITAAHPDKISGFRDQEHARIAWYDVKDGNVSSTE</sequence>
<keyword evidence="6" id="KW-0742">SOS response</keyword>
<proteinExistence type="inferred from homology"/>
<evidence type="ECO:0000256" key="3">
    <source>
        <dbReference type="ARBA" id="ARBA00022741"/>
    </source>
</evidence>
<dbReference type="AlphaFoldDB" id="A0A8J7RKV1"/>
<dbReference type="PANTHER" id="PTHR32182:SF0">
    <property type="entry name" value="DNA REPLICATION AND REPAIR PROTEIN RECF"/>
    <property type="match status" value="1"/>
</dbReference>
<evidence type="ECO:0000256" key="4">
    <source>
        <dbReference type="ARBA" id="ARBA00022840"/>
    </source>
</evidence>
<gene>
    <name evidence="6" type="primary">recF</name>
    <name evidence="8" type="ORF">NATSA_04920</name>
</gene>
<evidence type="ECO:0000256" key="1">
    <source>
        <dbReference type="ARBA" id="ARBA00022490"/>
    </source>
</evidence>
<protein>
    <recommendedName>
        <fullName evidence="6">DNA replication and repair protein RecF</fullName>
    </recommendedName>
</protein>
<dbReference type="NCBIfam" id="TIGR00611">
    <property type="entry name" value="recf"/>
    <property type="match status" value="1"/>
</dbReference>
<evidence type="ECO:0000313" key="8">
    <source>
        <dbReference type="EMBL" id="MBP3192003.1"/>
    </source>
</evidence>
<keyword evidence="1 6" id="KW-0963">Cytoplasm</keyword>
<dbReference type="GO" id="GO:0003697">
    <property type="term" value="F:single-stranded DNA binding"/>
    <property type="evidence" value="ECO:0007669"/>
    <property type="project" value="UniProtKB-UniRule"/>
</dbReference>
<accession>A0A8J7RKV1</accession>
<dbReference type="EMBL" id="JAFIDN010000003">
    <property type="protein sequence ID" value="MBP3192003.1"/>
    <property type="molecule type" value="Genomic_DNA"/>
</dbReference>
<dbReference type="GO" id="GO:0006302">
    <property type="term" value="P:double-strand break repair"/>
    <property type="evidence" value="ECO:0007669"/>
    <property type="project" value="TreeGrafter"/>
</dbReference>
<keyword evidence="6" id="KW-0227">DNA damage</keyword>
<organism evidence="8 9">
    <name type="scientific">Natronogracilivirga saccharolytica</name>
    <dbReference type="NCBI Taxonomy" id="2812953"/>
    <lineage>
        <taxon>Bacteria</taxon>
        <taxon>Pseudomonadati</taxon>
        <taxon>Balneolota</taxon>
        <taxon>Balneolia</taxon>
        <taxon>Balneolales</taxon>
        <taxon>Cyclonatronaceae</taxon>
        <taxon>Natronogracilivirga</taxon>
    </lineage>
</organism>
<dbReference type="PANTHER" id="PTHR32182">
    <property type="entry name" value="DNA REPLICATION AND REPAIR PROTEIN RECF"/>
    <property type="match status" value="1"/>
</dbReference>
<dbReference type="Proteomes" id="UP000673975">
    <property type="component" value="Unassembled WGS sequence"/>
</dbReference>
<dbReference type="Pfam" id="PF02463">
    <property type="entry name" value="SMC_N"/>
    <property type="match status" value="1"/>
</dbReference>
<evidence type="ECO:0000313" key="9">
    <source>
        <dbReference type="Proteomes" id="UP000673975"/>
    </source>
</evidence>
<keyword evidence="3 6" id="KW-0547">Nucleotide-binding</keyword>
<dbReference type="InterPro" id="IPR001238">
    <property type="entry name" value="DNA-binding_RecF"/>
</dbReference>
<keyword evidence="5 6" id="KW-0238">DNA-binding</keyword>
<evidence type="ECO:0000259" key="7">
    <source>
        <dbReference type="Pfam" id="PF02463"/>
    </source>
</evidence>
<dbReference type="GO" id="GO:0000731">
    <property type="term" value="P:DNA synthesis involved in DNA repair"/>
    <property type="evidence" value="ECO:0007669"/>
    <property type="project" value="TreeGrafter"/>
</dbReference>
<feature type="binding site" evidence="6">
    <location>
        <begin position="30"/>
        <end position="37"/>
    </location>
    <ligand>
        <name>ATP</name>
        <dbReference type="ChEBI" id="CHEBI:30616"/>
    </ligand>
</feature>
<evidence type="ECO:0000256" key="6">
    <source>
        <dbReference type="HAMAP-Rule" id="MF_00365"/>
    </source>
</evidence>
<dbReference type="RefSeq" id="WP_210510902.1">
    <property type="nucleotide sequence ID" value="NZ_JAFIDN010000003.1"/>
</dbReference>
<dbReference type="GO" id="GO:0005737">
    <property type="term" value="C:cytoplasm"/>
    <property type="evidence" value="ECO:0007669"/>
    <property type="project" value="UniProtKB-SubCell"/>
</dbReference>
<comment type="caution">
    <text evidence="8">The sequence shown here is derived from an EMBL/GenBank/DDBJ whole genome shotgun (WGS) entry which is preliminary data.</text>
</comment>
<keyword evidence="2 6" id="KW-0235">DNA replication</keyword>
<dbReference type="InterPro" id="IPR003395">
    <property type="entry name" value="RecF/RecN/SMC_N"/>
</dbReference>
<dbReference type="InterPro" id="IPR027417">
    <property type="entry name" value="P-loop_NTPase"/>
</dbReference>
<dbReference type="Gene3D" id="3.40.50.300">
    <property type="entry name" value="P-loop containing nucleotide triphosphate hydrolases"/>
    <property type="match status" value="1"/>
</dbReference>
<comment type="similarity">
    <text evidence="6">Belongs to the RecF family.</text>
</comment>